<name>A0A328C8G5_9DELT</name>
<protein>
    <submittedName>
        <fullName evidence="1">Uncharacterized protein</fullName>
    </submittedName>
</protein>
<organism evidence="1 2">
    <name type="scientific">Lujinxingia litoralis</name>
    <dbReference type="NCBI Taxonomy" id="2211119"/>
    <lineage>
        <taxon>Bacteria</taxon>
        <taxon>Deltaproteobacteria</taxon>
        <taxon>Bradymonadales</taxon>
        <taxon>Lujinxingiaceae</taxon>
        <taxon>Lujinxingia</taxon>
    </lineage>
</organism>
<accession>A0A328C8G5</accession>
<dbReference type="RefSeq" id="WP_111729656.1">
    <property type="nucleotide sequence ID" value="NZ_QHKO01000003.1"/>
</dbReference>
<dbReference type="AlphaFoldDB" id="A0A328C8G5"/>
<dbReference type="Proteomes" id="UP000249169">
    <property type="component" value="Unassembled WGS sequence"/>
</dbReference>
<evidence type="ECO:0000313" key="2">
    <source>
        <dbReference type="Proteomes" id="UP000249169"/>
    </source>
</evidence>
<keyword evidence="2" id="KW-1185">Reference proteome</keyword>
<comment type="caution">
    <text evidence="1">The sequence shown here is derived from an EMBL/GenBank/DDBJ whole genome shotgun (WGS) entry which is preliminary data.</text>
</comment>
<dbReference type="OrthoDB" id="5494846at2"/>
<reference evidence="1 2" key="1">
    <citation type="submission" date="2018-05" db="EMBL/GenBank/DDBJ databases">
        <title>Lujinxingia marina gen. nov. sp. nov., a new facultative anaerobic member of the class Deltaproteobacteria, and proposal of Lujinxingaceae fam. nov.</title>
        <authorList>
            <person name="Li C.-M."/>
        </authorList>
    </citation>
    <scope>NUCLEOTIDE SEQUENCE [LARGE SCALE GENOMIC DNA]</scope>
    <source>
        <strain evidence="1 2">B210</strain>
    </source>
</reference>
<evidence type="ECO:0000313" key="1">
    <source>
        <dbReference type="EMBL" id="RAL23128.1"/>
    </source>
</evidence>
<gene>
    <name evidence="1" type="ORF">DL240_09610</name>
</gene>
<proteinExistence type="predicted"/>
<dbReference type="EMBL" id="QHKO01000003">
    <property type="protein sequence ID" value="RAL23128.1"/>
    <property type="molecule type" value="Genomic_DNA"/>
</dbReference>
<sequence length="361" mass="41118">MVSPPDALELLGQVLSERCFSPTADTFAEAFVQALSEQKSAYERLILPVLGLAEQRIFPARSLARGSQRLETPEQEVWLFDRERRATWLDAAMLFPFENVDDWLILFRPDDFSAATSRTLQPLLVPRLRHTLTSLPWSIVDYGGEDDGRMDHEEFVNHIGQGRWLRIDHDATQGIFGVQSWVGQRQQRAWRARIDDYFRVDLDLQAEEPPGSPMTLPEDWRLPAPGDRAGLLAAELLDDVYANLRRHVLARHGLDTERLGPLVLWRDWPDELFEFDEREDPLHLNLSLAMAEHLALEPSPIEDVLTRWLGVCVAQSARALPFFGDLLTVRLPTTRLNLRDAHDRPTPCALAGEEVVAAIVR</sequence>